<name>A5DGK2_PICGU</name>
<dbReference type="RefSeq" id="XP_001484675.2">
    <property type="nucleotide sequence ID" value="XM_001484625.1"/>
</dbReference>
<dbReference type="EMBL" id="CH408157">
    <property type="protein sequence ID" value="EDK38306.2"/>
    <property type="molecule type" value="Genomic_DNA"/>
</dbReference>
<organism evidence="1 2">
    <name type="scientific">Meyerozyma guilliermondii (strain ATCC 6260 / CBS 566 / DSM 6381 / JCM 1539 / NBRC 10279 / NRRL Y-324)</name>
    <name type="common">Yeast</name>
    <name type="synonym">Candida guilliermondii</name>
    <dbReference type="NCBI Taxonomy" id="294746"/>
    <lineage>
        <taxon>Eukaryota</taxon>
        <taxon>Fungi</taxon>
        <taxon>Dikarya</taxon>
        <taxon>Ascomycota</taxon>
        <taxon>Saccharomycotina</taxon>
        <taxon>Pichiomycetes</taxon>
        <taxon>Debaryomycetaceae</taxon>
        <taxon>Meyerozyma</taxon>
    </lineage>
</organism>
<sequence>MSDSSTIVNSILYFINVGFLEKTEKCSCHDCHQPCRRTQACFLDFINRFFVIKKFSRSVASRLLCSVILSVISWVRIERYDNIVGQTQTSICYRCEDSCLYERIFESLFLVALKVLVNGVIPLQGSKSRRFDGDCFWSVLGILGFNHSMHSRRQCRDIGTEPFF</sequence>
<dbReference type="HOGENOM" id="CLU_1619634_0_0_1"/>
<dbReference type="InParanoid" id="A5DGK2"/>
<evidence type="ECO:0000313" key="1">
    <source>
        <dbReference type="EMBL" id="EDK38306.2"/>
    </source>
</evidence>
<evidence type="ECO:0000313" key="2">
    <source>
        <dbReference type="Proteomes" id="UP000001997"/>
    </source>
</evidence>
<reference evidence="1 2" key="1">
    <citation type="journal article" date="2009" name="Nature">
        <title>Evolution of pathogenicity and sexual reproduction in eight Candida genomes.</title>
        <authorList>
            <person name="Butler G."/>
            <person name="Rasmussen M.D."/>
            <person name="Lin M.F."/>
            <person name="Santos M.A."/>
            <person name="Sakthikumar S."/>
            <person name="Munro C.A."/>
            <person name="Rheinbay E."/>
            <person name="Grabherr M."/>
            <person name="Forche A."/>
            <person name="Reedy J.L."/>
            <person name="Agrafioti I."/>
            <person name="Arnaud M.B."/>
            <person name="Bates S."/>
            <person name="Brown A.J."/>
            <person name="Brunke S."/>
            <person name="Costanzo M.C."/>
            <person name="Fitzpatrick D.A."/>
            <person name="de Groot P.W."/>
            <person name="Harris D."/>
            <person name="Hoyer L.L."/>
            <person name="Hube B."/>
            <person name="Klis F.M."/>
            <person name="Kodira C."/>
            <person name="Lennard N."/>
            <person name="Logue M.E."/>
            <person name="Martin R."/>
            <person name="Neiman A.M."/>
            <person name="Nikolaou E."/>
            <person name="Quail M.A."/>
            <person name="Quinn J."/>
            <person name="Santos M.C."/>
            <person name="Schmitzberger F.F."/>
            <person name="Sherlock G."/>
            <person name="Shah P."/>
            <person name="Silverstein K.A."/>
            <person name="Skrzypek M.S."/>
            <person name="Soll D."/>
            <person name="Staggs R."/>
            <person name="Stansfield I."/>
            <person name="Stumpf M.P."/>
            <person name="Sudbery P.E."/>
            <person name="Srikantha T."/>
            <person name="Zeng Q."/>
            <person name="Berman J."/>
            <person name="Berriman M."/>
            <person name="Heitman J."/>
            <person name="Gow N.A."/>
            <person name="Lorenz M.C."/>
            <person name="Birren B.W."/>
            <person name="Kellis M."/>
            <person name="Cuomo C.A."/>
        </authorList>
    </citation>
    <scope>NUCLEOTIDE SEQUENCE [LARGE SCALE GENOMIC DNA]</scope>
    <source>
        <strain evidence="2">ATCC 6260 / CBS 566 / DSM 6381 / JCM 1539 / NBRC 10279 / NRRL Y-324</strain>
    </source>
</reference>
<dbReference type="GeneID" id="5126969"/>
<dbReference type="Proteomes" id="UP000001997">
    <property type="component" value="Unassembled WGS sequence"/>
</dbReference>
<dbReference type="VEuPathDB" id="FungiDB:PGUG_02403"/>
<gene>
    <name evidence="1" type="ORF">PGUG_02403</name>
</gene>
<protein>
    <submittedName>
        <fullName evidence="1">Uncharacterized protein</fullName>
    </submittedName>
</protein>
<dbReference type="AlphaFoldDB" id="A5DGK2"/>
<keyword evidence="2" id="KW-1185">Reference proteome</keyword>
<accession>A5DGK2</accession>
<dbReference type="KEGG" id="pgu:PGUG_02403"/>
<proteinExistence type="predicted"/>